<gene>
    <name evidence="1" type="ORF">LTR77_010537</name>
</gene>
<name>A0AAV9NV59_9PEZI</name>
<dbReference type="RefSeq" id="XP_064654030.1">
    <property type="nucleotide sequence ID" value="XM_064807755.1"/>
</dbReference>
<dbReference type="AlphaFoldDB" id="A0AAV9NV59"/>
<dbReference type="GeneID" id="89931863"/>
<proteinExistence type="predicted"/>
<evidence type="ECO:0000313" key="2">
    <source>
        <dbReference type="Proteomes" id="UP001337655"/>
    </source>
</evidence>
<comment type="caution">
    <text evidence="1">The sequence shown here is derived from an EMBL/GenBank/DDBJ whole genome shotgun (WGS) entry which is preliminary data.</text>
</comment>
<evidence type="ECO:0008006" key="3">
    <source>
        <dbReference type="Google" id="ProtNLM"/>
    </source>
</evidence>
<reference evidence="1 2" key="1">
    <citation type="submission" date="2023-08" db="EMBL/GenBank/DDBJ databases">
        <title>Black Yeasts Isolated from many extreme environments.</title>
        <authorList>
            <person name="Coleine C."/>
            <person name="Stajich J.E."/>
            <person name="Selbmann L."/>
        </authorList>
    </citation>
    <scope>NUCLEOTIDE SEQUENCE [LARGE SCALE GENOMIC DNA]</scope>
    <source>
        <strain evidence="1 2">CCFEE 5935</strain>
    </source>
</reference>
<accession>A0AAV9NV59</accession>
<dbReference type="Proteomes" id="UP001337655">
    <property type="component" value="Unassembled WGS sequence"/>
</dbReference>
<protein>
    <recommendedName>
        <fullName evidence="3">F-box domain-containing protein</fullName>
    </recommendedName>
</protein>
<organism evidence="1 2">
    <name type="scientific">Saxophila tyrrhenica</name>
    <dbReference type="NCBI Taxonomy" id="1690608"/>
    <lineage>
        <taxon>Eukaryota</taxon>
        <taxon>Fungi</taxon>
        <taxon>Dikarya</taxon>
        <taxon>Ascomycota</taxon>
        <taxon>Pezizomycotina</taxon>
        <taxon>Dothideomycetes</taxon>
        <taxon>Dothideomycetidae</taxon>
        <taxon>Mycosphaerellales</taxon>
        <taxon>Extremaceae</taxon>
        <taxon>Saxophila</taxon>
    </lineage>
</organism>
<sequence>MECSTEISDSAIPSAHDPLTSLTTSADIAGGDVRNHTDDGRAAAVIEEAFPLASEIEEIFVDAGSSRPRTRPIRARQPDTDTMKPEGLLRLPRELRDEVYRHLLARPSPIKLKCKKKKAMIEGEESYNLVPKEQLPRIYHAFPLLHAEILEAHYQHNAFTIGEMKDLNWWDIAEVWLVHGNTIFEQNLRHLALQGVRYLHYDERSQGGRSIGGVQCGTMDIRSQQGKLLVSLSGPSQATLCRCDIAGLVEEELSQPYNLENPLRMFRIKESERHGPVLGCVLRIVTAKERRRSCWAHQPHEDCYFELPKEESDRFVPELEMPTYCRVCGLKAWYLDI</sequence>
<evidence type="ECO:0000313" key="1">
    <source>
        <dbReference type="EMBL" id="KAK5163588.1"/>
    </source>
</evidence>
<keyword evidence="2" id="KW-1185">Reference proteome</keyword>
<dbReference type="EMBL" id="JAVRRT010000024">
    <property type="protein sequence ID" value="KAK5163588.1"/>
    <property type="molecule type" value="Genomic_DNA"/>
</dbReference>